<name>A0A164NID8_9AGAM</name>
<feature type="repeat" description="WD" evidence="3">
    <location>
        <begin position="1225"/>
        <end position="1266"/>
    </location>
</feature>
<dbReference type="Pfam" id="PF00400">
    <property type="entry name" value="WD40"/>
    <property type="match status" value="7"/>
</dbReference>
<reference evidence="5 6" key="1">
    <citation type="journal article" date="2016" name="Mol. Biol. Evol.">
        <title>Comparative Genomics of Early-Diverging Mushroom-Forming Fungi Provides Insights into the Origins of Lignocellulose Decay Capabilities.</title>
        <authorList>
            <person name="Nagy L.G."/>
            <person name="Riley R."/>
            <person name="Tritt A."/>
            <person name="Adam C."/>
            <person name="Daum C."/>
            <person name="Floudas D."/>
            <person name="Sun H."/>
            <person name="Yadav J.S."/>
            <person name="Pangilinan J."/>
            <person name="Larsson K.H."/>
            <person name="Matsuura K."/>
            <person name="Barry K."/>
            <person name="Labutti K."/>
            <person name="Kuo R."/>
            <person name="Ohm R.A."/>
            <person name="Bhattacharya S.S."/>
            <person name="Shirouzu T."/>
            <person name="Yoshinaga Y."/>
            <person name="Martin F.M."/>
            <person name="Grigoriev I.V."/>
            <person name="Hibbett D.S."/>
        </authorList>
    </citation>
    <scope>NUCLEOTIDE SEQUENCE [LARGE SCALE GENOMIC DNA]</scope>
    <source>
        <strain evidence="5 6">HHB9708</strain>
    </source>
</reference>
<dbReference type="PROSITE" id="PS50837">
    <property type="entry name" value="NACHT"/>
    <property type="match status" value="1"/>
</dbReference>
<dbReference type="PROSITE" id="PS50294">
    <property type="entry name" value="WD_REPEATS_REGION"/>
    <property type="match status" value="6"/>
</dbReference>
<dbReference type="EMBL" id="KV419445">
    <property type="protein sequence ID" value="KZS87735.1"/>
    <property type="molecule type" value="Genomic_DNA"/>
</dbReference>
<dbReference type="SUPFAM" id="SSF52540">
    <property type="entry name" value="P-loop containing nucleoside triphosphate hydrolases"/>
    <property type="match status" value="1"/>
</dbReference>
<dbReference type="InterPro" id="IPR056884">
    <property type="entry name" value="NPHP3-like_N"/>
</dbReference>
<dbReference type="STRING" id="1314777.A0A164NID8"/>
<keyword evidence="1 3" id="KW-0853">WD repeat</keyword>
<feature type="repeat" description="WD" evidence="3">
    <location>
        <begin position="1270"/>
        <end position="1311"/>
    </location>
</feature>
<protein>
    <recommendedName>
        <fullName evidence="4">NACHT domain-containing protein</fullName>
    </recommendedName>
</protein>
<dbReference type="SUPFAM" id="SSF50998">
    <property type="entry name" value="Quinoprotein alcohol dehydrogenase-like"/>
    <property type="match status" value="1"/>
</dbReference>
<evidence type="ECO:0000256" key="3">
    <source>
        <dbReference type="PROSITE-ProRule" id="PRU00221"/>
    </source>
</evidence>
<feature type="repeat" description="WD" evidence="3">
    <location>
        <begin position="1134"/>
        <end position="1175"/>
    </location>
</feature>
<evidence type="ECO:0000256" key="1">
    <source>
        <dbReference type="ARBA" id="ARBA00022574"/>
    </source>
</evidence>
<dbReference type="PANTHER" id="PTHR22847:SF637">
    <property type="entry name" value="WD REPEAT DOMAIN 5B"/>
    <property type="match status" value="1"/>
</dbReference>
<dbReference type="SUPFAM" id="SSF50978">
    <property type="entry name" value="WD40 repeat-like"/>
    <property type="match status" value="1"/>
</dbReference>
<dbReference type="GO" id="GO:1990234">
    <property type="term" value="C:transferase complex"/>
    <property type="evidence" value="ECO:0007669"/>
    <property type="project" value="UniProtKB-ARBA"/>
</dbReference>
<dbReference type="PROSITE" id="PS00678">
    <property type="entry name" value="WD_REPEATS_1"/>
    <property type="match status" value="5"/>
</dbReference>
<feature type="repeat" description="WD" evidence="3">
    <location>
        <begin position="878"/>
        <end position="919"/>
    </location>
</feature>
<dbReference type="InterPro" id="IPR011047">
    <property type="entry name" value="Quinoprotein_ADH-like_sf"/>
</dbReference>
<dbReference type="Pfam" id="PF24883">
    <property type="entry name" value="NPHP3_N"/>
    <property type="match status" value="1"/>
</dbReference>
<dbReference type="PROSITE" id="PS50082">
    <property type="entry name" value="WD_REPEATS_2"/>
    <property type="match status" value="6"/>
</dbReference>
<proteinExistence type="predicted"/>
<dbReference type="Proteomes" id="UP000076722">
    <property type="component" value="Unassembled WGS sequence"/>
</dbReference>
<evidence type="ECO:0000313" key="6">
    <source>
        <dbReference type="Proteomes" id="UP000076722"/>
    </source>
</evidence>
<organism evidence="5 6">
    <name type="scientific">Sistotremastrum niveocremeum HHB9708</name>
    <dbReference type="NCBI Taxonomy" id="1314777"/>
    <lineage>
        <taxon>Eukaryota</taxon>
        <taxon>Fungi</taxon>
        <taxon>Dikarya</taxon>
        <taxon>Basidiomycota</taxon>
        <taxon>Agaricomycotina</taxon>
        <taxon>Agaricomycetes</taxon>
        <taxon>Sistotremastrales</taxon>
        <taxon>Sistotremastraceae</taxon>
        <taxon>Sertulicium</taxon>
        <taxon>Sertulicium niveocremeum</taxon>
    </lineage>
</organism>
<dbReference type="PRINTS" id="PR00320">
    <property type="entry name" value="GPROTEINBRPT"/>
</dbReference>
<keyword evidence="6" id="KW-1185">Reference proteome</keyword>
<dbReference type="InterPro" id="IPR015943">
    <property type="entry name" value="WD40/YVTN_repeat-like_dom_sf"/>
</dbReference>
<dbReference type="InterPro" id="IPR007111">
    <property type="entry name" value="NACHT_NTPase"/>
</dbReference>
<dbReference type="Gene3D" id="3.40.50.300">
    <property type="entry name" value="P-loop containing nucleotide triphosphate hydrolases"/>
    <property type="match status" value="1"/>
</dbReference>
<keyword evidence="2" id="KW-0677">Repeat</keyword>
<gene>
    <name evidence="5" type="ORF">SISNIDRAFT_298809</name>
</gene>
<feature type="repeat" description="WD" evidence="3">
    <location>
        <begin position="1051"/>
        <end position="1092"/>
    </location>
</feature>
<accession>A0A164NID8</accession>
<dbReference type="InterPro" id="IPR027417">
    <property type="entry name" value="P-loop_NTPase"/>
</dbReference>
<dbReference type="InterPro" id="IPR036322">
    <property type="entry name" value="WD40_repeat_dom_sf"/>
</dbReference>
<sequence length="1389" mass="153248">MEDKKLKEITGNLVIYTLNCGTFICEKCANDPEGFFKRAFSNTVKGAVIDDQIKQFKASFESQRKELDQLLNADNFSRIRTLLDDMLTAKLDRIPYVRNASFSQDYICLQDTRTRILEEIREWVEAEPPSDSKGASLFLLTGFAGSGKSAIAHTIAYRFSAGLDTTRGRLGSSFFFKALSDTEHEKRSAAALFSNISRELASQPENREWKKALGSIIDARFALINSPAPSARFDNLIRDPSQYLTVNFIDPVLIVIDSLDECKSAPVERKALLTILSSHLHEFPSNFRIFVTSRPEDELTNLKFPEGSHVERRDLETWQKDSIDQDLQRYYESRLGDLDESVTSSLDTRWPSRSWVAELIQRSEGLFQWAFTMCRELVAPGQVPVKFLNDVIQSKSGLGAMDKLYEEVLRDKFGSDPVQTKGVCSVLGFILCVRTPLPVSSLIALGETPDTAGSTQSVVRHLGSVLAGVSTDSELTSPIHAYHTSFLDFLFREGRSNLYHIDRLVQDKAIVEACLRVLTSEKLRFNICDIKSSHLSLDSSQVEAVANWLQRCGLGHLIYASQFWSVHLAQTAFDADLAALLHTFIRRKFLFWLELLAGIGQVHGAGNALKSMVSWAQHGGTQGFAPSLVQFGKDAGRFVSNFADIIARNPAHIYLSALPFAPITSLISKQFLPQFGGTIRAHKGTRDKWGAVIRSFSNRADAEDPCIKSMALSQDGAYLLTSAKNSISLWNPETGQLLIPFETTDPRPLLAISPDSKLFAVATENYGTDIIGLPKGDVVFGALAVMGYYRAVISLSFSPDSKTLWIGCYDGAISARNVEDGSEAFSTSLWDLGPEYGYLGSMAMSRDTTRLAFVPYNHPLRVYERTGDGMAWSMKHELSSYNSDMGDLALSDDGRTLVTGGASGRLHIWDVESGTLRSQSDATAKHAGTVSCVAVSAGLDPFIASGGLSDMTLRLADGRSGTLLGNPVTGLEYLVELLFSPDGEQIIAGADDGTIYVMDRETIGLASPQQPQGASLLKVEVSPDGKSLYAASTDTSIMCFNMHDGTLAFTLEGHSSTVRNFAISPDGKLLASSSYDRTIRIWDTRTRTLVKDALTAKAIDVVAFDDKGERFLSCSEAETIIVRDTMKWEIIVELKGHHNEVTSARFFDDGKRIISGSSDGTIRIWDATSGEPIGVPCTLHDVGVFRVSLSPNGELVASSSIDGTIWLWNLKDFLAQKSPYPYGSIKHGTSLVNSLAFTVDGQKLLSTSEDHTVRLWDVSTKEMILVGHPWEGHSSGVNRAFLYNNETQIVSVADDGVIRVWDVESDDSKTGSQAELERSFPRINDEGWVYSDGADGEEPKLLFWLPPHYRPTFVWGRCKRLIGAEATELDFSRFKYGDQWTECRTDAVA</sequence>
<feature type="domain" description="NACHT" evidence="4">
    <location>
        <begin position="136"/>
        <end position="295"/>
    </location>
</feature>
<dbReference type="InterPro" id="IPR019775">
    <property type="entry name" value="WD40_repeat_CS"/>
</dbReference>
<evidence type="ECO:0000256" key="2">
    <source>
        <dbReference type="ARBA" id="ARBA00022737"/>
    </source>
</evidence>
<feature type="repeat" description="WD" evidence="3">
    <location>
        <begin position="1177"/>
        <end position="1211"/>
    </location>
</feature>
<dbReference type="Gene3D" id="2.130.10.10">
    <property type="entry name" value="YVTN repeat-like/Quinoprotein amine dehydrogenase"/>
    <property type="match status" value="5"/>
</dbReference>
<dbReference type="SMART" id="SM00320">
    <property type="entry name" value="WD40"/>
    <property type="match status" value="12"/>
</dbReference>
<dbReference type="PANTHER" id="PTHR22847">
    <property type="entry name" value="WD40 REPEAT PROTEIN"/>
    <property type="match status" value="1"/>
</dbReference>
<dbReference type="InterPro" id="IPR020472">
    <property type="entry name" value="WD40_PAC1"/>
</dbReference>
<dbReference type="CDD" id="cd00200">
    <property type="entry name" value="WD40"/>
    <property type="match status" value="1"/>
</dbReference>
<dbReference type="InterPro" id="IPR001680">
    <property type="entry name" value="WD40_rpt"/>
</dbReference>
<evidence type="ECO:0000313" key="5">
    <source>
        <dbReference type="EMBL" id="KZS87735.1"/>
    </source>
</evidence>
<evidence type="ECO:0000259" key="4">
    <source>
        <dbReference type="PROSITE" id="PS50837"/>
    </source>
</evidence>